<evidence type="ECO:0000313" key="2">
    <source>
        <dbReference type="EMBL" id="SHE34777.1"/>
    </source>
</evidence>
<dbReference type="EMBL" id="FQUG01000002">
    <property type="protein sequence ID" value="SHE34777.1"/>
    <property type="molecule type" value="Genomic_DNA"/>
</dbReference>
<evidence type="ECO:0000313" key="3">
    <source>
        <dbReference type="Proteomes" id="UP000184404"/>
    </source>
</evidence>
<protein>
    <submittedName>
        <fullName evidence="2">Diguanylate cyclase (GGDEF) domain-containing protein</fullName>
    </submittedName>
</protein>
<dbReference type="PROSITE" id="PS50887">
    <property type="entry name" value="GGDEF"/>
    <property type="match status" value="1"/>
</dbReference>
<dbReference type="FunFam" id="3.30.70.270:FF:000001">
    <property type="entry name" value="Diguanylate cyclase domain protein"/>
    <property type="match status" value="1"/>
</dbReference>
<dbReference type="InterPro" id="IPR000160">
    <property type="entry name" value="GGDEF_dom"/>
</dbReference>
<sequence>MNPKEIESIISYLEDTDTECMNLDMVLGWLRKLENASAASKSANDRVLLMYTAGLARYRLGEYDRAITVLEKALRGAESLGLLVYAAKMHCILSVCYTLTGDIKKAGRHSETALREFGRLRLFDELSLHYIHIIQLGRLANEKDEVLEYLRRAEYFSHGHTTSKSVCVLFGIAQIYNNILYDNIKGTKYLTRGIEICRMNGMVLMEKLGMKRLADTYLMMERYSDAADVYCRIIGDERKRLPDSVCTSVRVSLVFCDFQLGRLISAEKRITELEEFLPRLWEKERKQFTAVACYLKARLALIRDDTFEEAEEFLKKALAIFEKYGRYDFPVPEFDYMLYSLQASMLLRQGRLGGAERACKKLAETADHYGARCRRDAYARLSMIAELRGDYEAACHYAHMEDEAIDAIEAGNLALRFEQLCGKFFDTMRSREITGLKKENQTLKKNIDMDALTQVYNKKYYLRYLRRIHEGDRKDIHQLTVLMVDIDHFKEYNDYYGHTDGDKCLRRVAEILTNAADLFGAYVMRYGGEEFAIFLENFTEKDGEETARLIMDELAEAHIPHETSPVADHLTVSIGIASERRNIPREINALMERADEALYEVKRSGGNMFRAMQW</sequence>
<dbReference type="STRING" id="1123243.SAMN02745190_00223"/>
<dbReference type="NCBIfam" id="TIGR00254">
    <property type="entry name" value="GGDEF"/>
    <property type="match status" value="1"/>
</dbReference>
<dbReference type="Gene3D" id="3.30.70.270">
    <property type="match status" value="1"/>
</dbReference>
<gene>
    <name evidence="2" type="ORF">SAMN02745190_00223</name>
</gene>
<dbReference type="GO" id="GO:0005886">
    <property type="term" value="C:plasma membrane"/>
    <property type="evidence" value="ECO:0007669"/>
    <property type="project" value="TreeGrafter"/>
</dbReference>
<dbReference type="CDD" id="cd01949">
    <property type="entry name" value="GGDEF"/>
    <property type="match status" value="1"/>
</dbReference>
<dbReference type="SUPFAM" id="SSF48452">
    <property type="entry name" value="TPR-like"/>
    <property type="match status" value="2"/>
</dbReference>
<dbReference type="GO" id="GO:1902201">
    <property type="term" value="P:negative regulation of bacterial-type flagellum-dependent cell motility"/>
    <property type="evidence" value="ECO:0007669"/>
    <property type="project" value="TreeGrafter"/>
</dbReference>
<dbReference type="GO" id="GO:0043709">
    <property type="term" value="P:cell adhesion involved in single-species biofilm formation"/>
    <property type="evidence" value="ECO:0007669"/>
    <property type="project" value="TreeGrafter"/>
</dbReference>
<dbReference type="InterPro" id="IPR029787">
    <property type="entry name" value="Nucleotide_cyclase"/>
</dbReference>
<dbReference type="InterPro" id="IPR050469">
    <property type="entry name" value="Diguanylate_Cyclase"/>
</dbReference>
<accession>A0A1M4SS08</accession>
<dbReference type="InterPro" id="IPR011990">
    <property type="entry name" value="TPR-like_helical_dom_sf"/>
</dbReference>
<evidence type="ECO:0000259" key="1">
    <source>
        <dbReference type="PROSITE" id="PS50887"/>
    </source>
</evidence>
<dbReference type="AlphaFoldDB" id="A0A1M4SS08"/>
<dbReference type="Pfam" id="PF00990">
    <property type="entry name" value="GGDEF"/>
    <property type="match status" value="1"/>
</dbReference>
<dbReference type="RefSeq" id="WP_072934344.1">
    <property type="nucleotide sequence ID" value="NZ_FQUG01000002.1"/>
</dbReference>
<reference evidence="2 3" key="1">
    <citation type="submission" date="2016-11" db="EMBL/GenBank/DDBJ databases">
        <authorList>
            <person name="Jaros S."/>
            <person name="Januszkiewicz K."/>
            <person name="Wedrychowicz H."/>
        </authorList>
    </citation>
    <scope>NUCLEOTIDE SEQUENCE [LARGE SCALE GENOMIC DNA]</scope>
    <source>
        <strain evidence="2 3">DSM 10502</strain>
    </source>
</reference>
<dbReference type="SUPFAM" id="SSF55073">
    <property type="entry name" value="Nucleotide cyclase"/>
    <property type="match status" value="1"/>
</dbReference>
<organism evidence="2 3">
    <name type="scientific">Schwartzia succinivorans DSM 10502</name>
    <dbReference type="NCBI Taxonomy" id="1123243"/>
    <lineage>
        <taxon>Bacteria</taxon>
        <taxon>Bacillati</taxon>
        <taxon>Bacillota</taxon>
        <taxon>Negativicutes</taxon>
        <taxon>Selenomonadales</taxon>
        <taxon>Selenomonadaceae</taxon>
        <taxon>Schwartzia</taxon>
    </lineage>
</organism>
<dbReference type="SMART" id="SM00267">
    <property type="entry name" value="GGDEF"/>
    <property type="match status" value="1"/>
</dbReference>
<dbReference type="PANTHER" id="PTHR45138:SF9">
    <property type="entry name" value="DIGUANYLATE CYCLASE DGCM-RELATED"/>
    <property type="match status" value="1"/>
</dbReference>
<dbReference type="GO" id="GO:0052621">
    <property type="term" value="F:diguanylate cyclase activity"/>
    <property type="evidence" value="ECO:0007669"/>
    <property type="project" value="TreeGrafter"/>
</dbReference>
<proteinExistence type="predicted"/>
<dbReference type="OrthoDB" id="9804955at2"/>
<keyword evidence="3" id="KW-1185">Reference proteome</keyword>
<name>A0A1M4SS08_9FIRM</name>
<dbReference type="InterPro" id="IPR019734">
    <property type="entry name" value="TPR_rpt"/>
</dbReference>
<dbReference type="InterPro" id="IPR043128">
    <property type="entry name" value="Rev_trsase/Diguanyl_cyclase"/>
</dbReference>
<dbReference type="SMART" id="SM00028">
    <property type="entry name" value="TPR"/>
    <property type="match status" value="3"/>
</dbReference>
<dbReference type="Gene3D" id="1.25.40.10">
    <property type="entry name" value="Tetratricopeptide repeat domain"/>
    <property type="match status" value="2"/>
</dbReference>
<feature type="domain" description="GGDEF" evidence="1">
    <location>
        <begin position="477"/>
        <end position="614"/>
    </location>
</feature>
<dbReference type="Proteomes" id="UP000184404">
    <property type="component" value="Unassembled WGS sequence"/>
</dbReference>
<dbReference type="PANTHER" id="PTHR45138">
    <property type="entry name" value="REGULATORY COMPONENTS OF SENSORY TRANSDUCTION SYSTEM"/>
    <property type="match status" value="1"/>
</dbReference>